<dbReference type="AlphaFoldDB" id="A0A0F6W082"/>
<dbReference type="KEGG" id="samy:DB32_001299"/>
<accession>A0A0F6W082</accession>
<dbReference type="STRING" id="927083.DB32_001299"/>
<organism evidence="1 2">
    <name type="scientific">Sandaracinus amylolyticus</name>
    <dbReference type="NCBI Taxonomy" id="927083"/>
    <lineage>
        <taxon>Bacteria</taxon>
        <taxon>Pseudomonadati</taxon>
        <taxon>Myxococcota</taxon>
        <taxon>Polyangia</taxon>
        <taxon>Polyangiales</taxon>
        <taxon>Sandaracinaceae</taxon>
        <taxon>Sandaracinus</taxon>
    </lineage>
</organism>
<proteinExistence type="predicted"/>
<dbReference type="Proteomes" id="UP000034883">
    <property type="component" value="Chromosome"/>
</dbReference>
<name>A0A0F6W082_9BACT</name>
<keyword evidence="2" id="KW-1185">Reference proteome</keyword>
<protein>
    <submittedName>
        <fullName evidence="1">Uncharacterized protein</fullName>
    </submittedName>
</protein>
<evidence type="ECO:0000313" key="2">
    <source>
        <dbReference type="Proteomes" id="UP000034883"/>
    </source>
</evidence>
<sequence length="301" mass="31904">MAPQRAIDLVVAAIDDEKVERALTTVARPAMDRQRAALAAKGDTLGAYLPEGASVLLDDIAAGTRPPRGEWAQKLVDPAHVRELLAPVLQDTLLAFARKLPMVGGGGGGATESGGASKLLGGLARGLAQGAGERAAKIADLGRGVLGGLGAEMEKRIGTAAKDFSQSAFEPLRGAFEERLASEEGRAILTKMRRRAIDVLLDAKVSELLDDLDAAPRAPVDRLIARTVAHDVARPEVQALLRAEVEAFLAAREGWTVRQLLDEWGVTAQAVDEAKRFGETVARAAVKEEAFGEWLRALIAE</sequence>
<gene>
    <name evidence="1" type="ORF">DB32_001299</name>
</gene>
<dbReference type="EMBL" id="CP011125">
    <property type="protein sequence ID" value="AKF04150.1"/>
    <property type="molecule type" value="Genomic_DNA"/>
</dbReference>
<reference evidence="1 2" key="1">
    <citation type="submission" date="2015-03" db="EMBL/GenBank/DDBJ databases">
        <title>Genome assembly of Sandaracinus amylolyticus DSM 53668.</title>
        <authorList>
            <person name="Sharma G."/>
            <person name="Subramanian S."/>
        </authorList>
    </citation>
    <scope>NUCLEOTIDE SEQUENCE [LARGE SCALE GENOMIC DNA]</scope>
    <source>
        <strain evidence="1 2">DSM 53668</strain>
    </source>
</reference>
<evidence type="ECO:0000313" key="1">
    <source>
        <dbReference type="EMBL" id="AKF04150.1"/>
    </source>
</evidence>